<evidence type="ECO:0000259" key="1">
    <source>
        <dbReference type="Pfam" id="PF00535"/>
    </source>
</evidence>
<proteinExistence type="predicted"/>
<evidence type="ECO:0000313" key="3">
    <source>
        <dbReference type="Proteomes" id="UP001239167"/>
    </source>
</evidence>
<sequence length="461" mass="52799">MFRKTSIIILTHNQLKYTKICIKSIRKYTEKYELIVVDNASADLTPQWLKAQEDIKVVLNETNKGFAAGCNQGIKEASGTEILLLNNDTIVMPNWLDNLRTALYSSDEIGAVGPVSNSCSNWQVIKVDYENNNLLRALEFGRKYNRFCDPAAWKKKVKLIGFCMLIKKSVVDMVGGLDERFFPGNFEDDDYSLRIIEAGYDLLQCNDTFIHHFGGTSFKAYDQKYADILLDNQKRFFDKWGINFISSTMNLEEYQHIELKPNARILEIGCACGASLLEIKAKFPDVSVYGIDKAPKAAKITSHYFPTVCGDIETMDLQYTENFFDYIVLPDLLSCVINPLSVLKKIKPYIKNDGYIIASCHNIMHYENIRKLLSGEWEYENSLLGNAFTQEHLRFFNLKSLSKLANMAGVVIKKCEALTRIPEDAEFNNSLVNQLLSVNLTPQEKVWELKVYRYVIHMQNH</sequence>
<comment type="caution">
    <text evidence="2">The sequence shown here is derived from an EMBL/GenBank/DDBJ whole genome shotgun (WGS) entry which is preliminary data.</text>
</comment>
<dbReference type="Pfam" id="PF00535">
    <property type="entry name" value="Glycos_transf_2"/>
    <property type="match status" value="1"/>
</dbReference>
<dbReference type="PANTHER" id="PTHR43179">
    <property type="entry name" value="RHAMNOSYLTRANSFERASE WBBL"/>
    <property type="match status" value="1"/>
</dbReference>
<dbReference type="CDD" id="cd04186">
    <property type="entry name" value="GT_2_like_c"/>
    <property type="match status" value="1"/>
</dbReference>
<dbReference type="InterPro" id="IPR029044">
    <property type="entry name" value="Nucleotide-diphossugar_trans"/>
</dbReference>
<dbReference type="Proteomes" id="UP001239167">
    <property type="component" value="Unassembled WGS sequence"/>
</dbReference>
<feature type="domain" description="Glycosyltransferase 2-like" evidence="1">
    <location>
        <begin position="6"/>
        <end position="171"/>
    </location>
</feature>
<dbReference type="Gene3D" id="3.90.550.10">
    <property type="entry name" value="Spore Coat Polysaccharide Biosynthesis Protein SpsA, Chain A"/>
    <property type="match status" value="1"/>
</dbReference>
<gene>
    <name evidence="2" type="ORF">J2S01_002884</name>
</gene>
<dbReference type="SUPFAM" id="SSF53335">
    <property type="entry name" value="S-adenosyl-L-methionine-dependent methyltransferases"/>
    <property type="match status" value="1"/>
</dbReference>
<dbReference type="PANTHER" id="PTHR43179:SF7">
    <property type="entry name" value="RHAMNOSYLTRANSFERASE WBBL"/>
    <property type="match status" value="1"/>
</dbReference>
<dbReference type="RefSeq" id="WP_307225367.1">
    <property type="nucleotide sequence ID" value="NZ_CP116940.1"/>
</dbReference>
<dbReference type="SUPFAM" id="SSF53448">
    <property type="entry name" value="Nucleotide-diphospho-sugar transferases"/>
    <property type="match status" value="1"/>
</dbReference>
<dbReference type="Gene3D" id="3.40.50.150">
    <property type="entry name" value="Vaccinia Virus protein VP39"/>
    <property type="match status" value="1"/>
</dbReference>
<reference evidence="2 3" key="1">
    <citation type="submission" date="2023-07" db="EMBL/GenBank/DDBJ databases">
        <title>Genomic Encyclopedia of Type Strains, Phase IV (KMG-IV): sequencing the most valuable type-strain genomes for metagenomic binning, comparative biology and taxonomic classification.</title>
        <authorList>
            <person name="Goeker M."/>
        </authorList>
    </citation>
    <scope>NUCLEOTIDE SEQUENCE [LARGE SCALE GENOMIC DNA]</scope>
    <source>
        <strain evidence="2 3">DSM 16980</strain>
    </source>
</reference>
<dbReference type="InterPro" id="IPR001173">
    <property type="entry name" value="Glyco_trans_2-like"/>
</dbReference>
<dbReference type="EMBL" id="JAUSUE010000031">
    <property type="protein sequence ID" value="MDQ0205144.1"/>
    <property type="molecule type" value="Genomic_DNA"/>
</dbReference>
<keyword evidence="3" id="KW-1185">Reference proteome</keyword>
<dbReference type="InterPro" id="IPR029063">
    <property type="entry name" value="SAM-dependent_MTases_sf"/>
</dbReference>
<dbReference type="Pfam" id="PF13489">
    <property type="entry name" value="Methyltransf_23"/>
    <property type="match status" value="1"/>
</dbReference>
<name>A0ABT9YBC3_9FIRM</name>
<evidence type="ECO:0000313" key="2">
    <source>
        <dbReference type="EMBL" id="MDQ0205144.1"/>
    </source>
</evidence>
<dbReference type="CDD" id="cd02440">
    <property type="entry name" value="AdoMet_MTases"/>
    <property type="match status" value="1"/>
</dbReference>
<protein>
    <submittedName>
        <fullName evidence="2">GT2 family glycosyltransferase</fullName>
    </submittedName>
</protein>
<organism evidence="2 3">
    <name type="scientific">Pectinatus haikarae</name>
    <dbReference type="NCBI Taxonomy" id="349096"/>
    <lineage>
        <taxon>Bacteria</taxon>
        <taxon>Bacillati</taxon>
        <taxon>Bacillota</taxon>
        <taxon>Negativicutes</taxon>
        <taxon>Selenomonadales</taxon>
        <taxon>Selenomonadaceae</taxon>
        <taxon>Pectinatus</taxon>
    </lineage>
</organism>
<accession>A0ABT9YBC3</accession>